<protein>
    <submittedName>
        <fullName evidence="8">2-hydroxyacid dehydrogenase</fullName>
    </submittedName>
</protein>
<evidence type="ECO:0000256" key="3">
    <source>
        <dbReference type="ARBA" id="ARBA00023027"/>
    </source>
</evidence>
<dbReference type="GO" id="GO:0016618">
    <property type="term" value="F:hydroxypyruvate reductase [NAD(P)H] activity"/>
    <property type="evidence" value="ECO:0007669"/>
    <property type="project" value="TreeGrafter"/>
</dbReference>
<sequence length="313" mass="33269">MKPDVLIAYPVRPRQMAQLEEAYTLHRLDLAEDKAAMLAEVGPRCKAMVCNGHVTVDETFLAQLPNLKIAASSSVGYDTMDVPAMTRAGVRLTNTPDVLTDDVADTALMLLLAARRRLVQGDRHVRTGEWGRSGPIPLTQSTAGKTVGIVGLGRIGSAIAKRCAALGLVVGYYGRSEKPDTGYRYFADVVALAEWCDILVAATSGGAGTRAIVSAAALEALGREGSFINIARGSVVDEPALIAALKEGRLGSAGLDVFENEPNPDPAFRELDTVVLYPHHASGTEETRDKMAQLVVDNLAAFFAGRALLTPVN</sequence>
<dbReference type="InterPro" id="IPR006139">
    <property type="entry name" value="D-isomer_2_OHA_DH_cat_dom"/>
</dbReference>
<evidence type="ECO:0000256" key="2">
    <source>
        <dbReference type="ARBA" id="ARBA00023002"/>
    </source>
</evidence>
<dbReference type="InterPro" id="IPR036291">
    <property type="entry name" value="NAD(P)-bd_dom_sf"/>
</dbReference>
<dbReference type="Proteomes" id="UP000297972">
    <property type="component" value="Unassembled WGS sequence"/>
</dbReference>
<proteinExistence type="inferred from homology"/>
<dbReference type="PANTHER" id="PTHR10996:SF178">
    <property type="entry name" value="2-HYDROXYACID DEHYDROGENASE YGL185C-RELATED"/>
    <property type="match status" value="1"/>
</dbReference>
<accession>A0A4Y5SRE8</accession>
<dbReference type="SUPFAM" id="SSF52283">
    <property type="entry name" value="Formate/glycerate dehydrogenase catalytic domain-like"/>
    <property type="match status" value="1"/>
</dbReference>
<comment type="similarity">
    <text evidence="4">Belongs to the D-isomer specific 2-hydroxyacid dehydrogenase family.</text>
</comment>
<dbReference type="GO" id="GO:0051287">
    <property type="term" value="F:NAD binding"/>
    <property type="evidence" value="ECO:0007669"/>
    <property type="project" value="InterPro"/>
</dbReference>
<evidence type="ECO:0000256" key="1">
    <source>
        <dbReference type="ARBA" id="ARBA00022857"/>
    </source>
</evidence>
<keyword evidence="2 4" id="KW-0560">Oxidoreductase</keyword>
<organism evidence="8 10">
    <name type="scientific">Paracoccus liaowanqingii</name>
    <dbReference type="NCBI Taxonomy" id="2560053"/>
    <lineage>
        <taxon>Bacteria</taxon>
        <taxon>Pseudomonadati</taxon>
        <taxon>Pseudomonadota</taxon>
        <taxon>Alphaproteobacteria</taxon>
        <taxon>Rhodobacterales</taxon>
        <taxon>Paracoccaceae</taxon>
        <taxon>Paracoccus</taxon>
    </lineage>
</organism>
<reference evidence="7" key="3">
    <citation type="journal article" date="2020" name="Int. J. Syst. Evol. Microbiol.">
        <title>Paracoccus liaowanqingii sp. nov., isolated from Tibetan antelope (Pantholops hodgsonii).</title>
        <authorList>
            <person name="Li J."/>
            <person name="Lu S."/>
            <person name="Jin D."/>
            <person name="Yang J."/>
            <person name="Lai X.H."/>
            <person name="Huang Y."/>
            <person name="Tian Z."/>
            <person name="Dong K."/>
            <person name="Zhang S."/>
            <person name="Lei W."/>
            <person name="Pu J."/>
            <person name="Zhang G."/>
            <person name="Wu X."/>
            <person name="Huang Y."/>
            <person name="Ren Z."/>
            <person name="Wang S."/>
            <person name="Xu J."/>
        </authorList>
    </citation>
    <scope>NUCLEOTIDE SEQUENCE</scope>
    <source>
        <strain evidence="7">2251</strain>
    </source>
</reference>
<feature type="domain" description="D-isomer specific 2-hydroxyacid dehydrogenase catalytic" evidence="5">
    <location>
        <begin position="5"/>
        <end position="313"/>
    </location>
</feature>
<evidence type="ECO:0000256" key="4">
    <source>
        <dbReference type="RuleBase" id="RU003719"/>
    </source>
</evidence>
<evidence type="ECO:0000259" key="6">
    <source>
        <dbReference type="Pfam" id="PF02826"/>
    </source>
</evidence>
<keyword evidence="7" id="KW-0614">Plasmid</keyword>
<name>A0A4Z1CQS5_9RHOB</name>
<dbReference type="Pfam" id="PF00389">
    <property type="entry name" value="2-Hacid_dh"/>
    <property type="match status" value="1"/>
</dbReference>
<dbReference type="Proteomes" id="UP000296374">
    <property type="component" value="Plasmid unnamed5"/>
</dbReference>
<evidence type="ECO:0000313" key="10">
    <source>
        <dbReference type="Proteomes" id="UP000297972"/>
    </source>
</evidence>
<gene>
    <name evidence="7" type="ORF">E4191_18180</name>
    <name evidence="8" type="ORF">E4L95_04760</name>
</gene>
<dbReference type="RefSeq" id="WP_135816628.1">
    <property type="nucleotide sequence ID" value="NZ_CP040761.1"/>
</dbReference>
<geneLocation type="plasmid" evidence="7 9">
    <name>unnamed5</name>
</geneLocation>
<reference evidence="9" key="2">
    <citation type="submission" date="2019-05" db="EMBL/GenBank/DDBJ databases">
        <title>Tamlana fucoidanivorans sp. nov., isolated from the surface of algae collected from Fujian province in China.</title>
        <authorList>
            <person name="Li J."/>
        </authorList>
    </citation>
    <scope>NUCLEOTIDE SEQUENCE [LARGE SCALE GENOMIC DNA]</scope>
    <source>
        <strain evidence="9">2251</strain>
        <plasmid evidence="9">unnamed5</plasmid>
    </source>
</reference>
<dbReference type="FunFam" id="3.40.50.720:FF:000213">
    <property type="entry name" value="Putative 2-hydroxyacid dehydrogenase"/>
    <property type="match status" value="1"/>
</dbReference>
<dbReference type="OrthoDB" id="9793626at2"/>
<dbReference type="AlphaFoldDB" id="A0A4Z1CQS5"/>
<evidence type="ECO:0000313" key="9">
    <source>
        <dbReference type="Proteomes" id="UP000296374"/>
    </source>
</evidence>
<dbReference type="Gene3D" id="3.40.50.720">
    <property type="entry name" value="NAD(P)-binding Rossmann-like Domain"/>
    <property type="match status" value="2"/>
</dbReference>
<keyword evidence="10" id="KW-1185">Reference proteome</keyword>
<evidence type="ECO:0000313" key="8">
    <source>
        <dbReference type="EMBL" id="TGN67461.1"/>
    </source>
</evidence>
<accession>A0A4Z1CQS5</accession>
<keyword evidence="1" id="KW-0521">NADP</keyword>
<dbReference type="EMBL" id="CP040761">
    <property type="protein sequence ID" value="QDA36060.1"/>
    <property type="molecule type" value="Genomic_DNA"/>
</dbReference>
<feature type="domain" description="D-isomer specific 2-hydroxyacid dehydrogenase NAD-binding" evidence="6">
    <location>
        <begin position="108"/>
        <end position="281"/>
    </location>
</feature>
<dbReference type="PANTHER" id="PTHR10996">
    <property type="entry name" value="2-HYDROXYACID DEHYDROGENASE-RELATED"/>
    <property type="match status" value="1"/>
</dbReference>
<dbReference type="SUPFAM" id="SSF51735">
    <property type="entry name" value="NAD(P)-binding Rossmann-fold domains"/>
    <property type="match status" value="1"/>
</dbReference>
<dbReference type="Pfam" id="PF02826">
    <property type="entry name" value="2-Hacid_dh_C"/>
    <property type="match status" value="1"/>
</dbReference>
<keyword evidence="3" id="KW-0520">NAD</keyword>
<dbReference type="CDD" id="cd12156">
    <property type="entry name" value="HPPR"/>
    <property type="match status" value="1"/>
</dbReference>
<dbReference type="InterPro" id="IPR050223">
    <property type="entry name" value="D-isomer_2-hydroxyacid_DH"/>
</dbReference>
<dbReference type="KEGG" id="plia:E4191_18180"/>
<evidence type="ECO:0000313" key="7">
    <source>
        <dbReference type="EMBL" id="QDA36060.1"/>
    </source>
</evidence>
<dbReference type="GO" id="GO:0005829">
    <property type="term" value="C:cytosol"/>
    <property type="evidence" value="ECO:0007669"/>
    <property type="project" value="TreeGrafter"/>
</dbReference>
<evidence type="ECO:0000259" key="5">
    <source>
        <dbReference type="Pfam" id="PF00389"/>
    </source>
</evidence>
<dbReference type="GO" id="GO:0030267">
    <property type="term" value="F:glyoxylate reductase (NADPH) activity"/>
    <property type="evidence" value="ECO:0007669"/>
    <property type="project" value="TreeGrafter"/>
</dbReference>
<dbReference type="InterPro" id="IPR006140">
    <property type="entry name" value="D-isomer_DH_NAD-bd"/>
</dbReference>
<dbReference type="EMBL" id="SRPG01000029">
    <property type="protein sequence ID" value="TGN67461.1"/>
    <property type="molecule type" value="Genomic_DNA"/>
</dbReference>
<reference evidence="8 10" key="1">
    <citation type="submission" date="2019-03" db="EMBL/GenBank/DDBJ databases">
        <authorList>
            <person name="Li J."/>
        </authorList>
    </citation>
    <scope>NUCLEOTIDE SEQUENCE [LARGE SCALE GENOMIC DNA]</scope>
    <source>
        <strain evidence="8 10">3058</strain>
    </source>
</reference>